<dbReference type="AlphaFoldDB" id="A0A2G5ED51"/>
<evidence type="ECO:0000256" key="2">
    <source>
        <dbReference type="ARBA" id="ARBA00022614"/>
    </source>
</evidence>
<dbReference type="Pfam" id="PF00560">
    <property type="entry name" value="LRR_1"/>
    <property type="match status" value="1"/>
</dbReference>
<keyword evidence="5" id="KW-0732">Signal</keyword>
<dbReference type="PANTHER" id="PTHR48059:SF4">
    <property type="entry name" value="POLYGALACTURONASE INHIBITOR 1-RELATED"/>
    <property type="match status" value="1"/>
</dbReference>
<dbReference type="InParanoid" id="A0A2G5ED51"/>
<proteinExistence type="inferred from homology"/>
<dbReference type="SUPFAM" id="SSF52058">
    <property type="entry name" value="L domain-like"/>
    <property type="match status" value="1"/>
</dbReference>
<gene>
    <name evidence="8" type="ORF">AQUCO_00900341v1</name>
</gene>
<dbReference type="FunFam" id="3.80.10.10:FF:000348">
    <property type="entry name" value="Polygalacturonase inhibitor 1"/>
    <property type="match status" value="1"/>
</dbReference>
<evidence type="ECO:0000259" key="7">
    <source>
        <dbReference type="Pfam" id="PF24141"/>
    </source>
</evidence>
<keyword evidence="3" id="KW-0677">Repeat</keyword>
<feature type="chain" id="PRO_5013566035" evidence="5">
    <location>
        <begin position="26"/>
        <end position="335"/>
    </location>
</feature>
<dbReference type="EMBL" id="KZ305026">
    <property type="protein sequence ID" value="PIA53688.1"/>
    <property type="molecule type" value="Genomic_DNA"/>
</dbReference>
<dbReference type="InterPro" id="IPR051848">
    <property type="entry name" value="PGIP"/>
</dbReference>
<evidence type="ECO:0000256" key="5">
    <source>
        <dbReference type="SAM" id="SignalP"/>
    </source>
</evidence>
<accession>A0A2G5ED51</accession>
<keyword evidence="9" id="KW-1185">Reference proteome</keyword>
<protein>
    <submittedName>
        <fullName evidence="8">Uncharacterized protein</fullName>
    </submittedName>
</protein>
<dbReference type="FunCoup" id="A0A2G5ED51">
    <property type="interactions" value="1132"/>
</dbReference>
<dbReference type="STRING" id="218851.A0A2G5ED51"/>
<comment type="subcellular location">
    <subcellularLocation>
        <location evidence="1">Cell envelope</location>
    </subcellularLocation>
</comment>
<keyword evidence="2" id="KW-0433">Leucine-rich repeat</keyword>
<dbReference type="Proteomes" id="UP000230069">
    <property type="component" value="Unassembled WGS sequence"/>
</dbReference>
<dbReference type="InterPro" id="IPR001611">
    <property type="entry name" value="Leu-rich_rpt"/>
</dbReference>
<feature type="domain" description="EGF-like" evidence="7">
    <location>
        <begin position="90"/>
        <end position="220"/>
    </location>
</feature>
<feature type="signal peptide" evidence="5">
    <location>
        <begin position="1"/>
        <end position="25"/>
    </location>
</feature>
<dbReference type="InterPro" id="IPR032675">
    <property type="entry name" value="LRR_dom_sf"/>
</dbReference>
<comment type="similarity">
    <text evidence="4">Belongs to the polygalacturonase-inhibiting protein family.</text>
</comment>
<organism evidence="8 9">
    <name type="scientific">Aquilegia coerulea</name>
    <name type="common">Rocky mountain columbine</name>
    <dbReference type="NCBI Taxonomy" id="218851"/>
    <lineage>
        <taxon>Eukaryota</taxon>
        <taxon>Viridiplantae</taxon>
        <taxon>Streptophyta</taxon>
        <taxon>Embryophyta</taxon>
        <taxon>Tracheophyta</taxon>
        <taxon>Spermatophyta</taxon>
        <taxon>Magnoliopsida</taxon>
        <taxon>Ranunculales</taxon>
        <taxon>Ranunculaceae</taxon>
        <taxon>Thalictroideae</taxon>
        <taxon>Aquilegia</taxon>
    </lineage>
</organism>
<evidence type="ECO:0000256" key="3">
    <source>
        <dbReference type="ARBA" id="ARBA00022737"/>
    </source>
</evidence>
<reference evidence="8 9" key="1">
    <citation type="submission" date="2017-09" db="EMBL/GenBank/DDBJ databases">
        <title>WGS assembly of Aquilegia coerulea Goldsmith.</title>
        <authorList>
            <person name="Hodges S."/>
            <person name="Kramer E."/>
            <person name="Nordborg M."/>
            <person name="Tomkins J."/>
            <person name="Borevitz J."/>
            <person name="Derieg N."/>
            <person name="Yan J."/>
            <person name="Mihaltcheva S."/>
            <person name="Hayes R.D."/>
            <person name="Rokhsar D."/>
        </authorList>
    </citation>
    <scope>NUCLEOTIDE SEQUENCE [LARGE SCALE GENOMIC DNA]</scope>
    <source>
        <strain evidence="9">cv. Goldsmith</strain>
    </source>
</reference>
<dbReference type="Pfam" id="PF08263">
    <property type="entry name" value="LRRNT_2"/>
    <property type="match status" value="1"/>
</dbReference>
<evidence type="ECO:0000259" key="6">
    <source>
        <dbReference type="Pfam" id="PF08263"/>
    </source>
</evidence>
<evidence type="ECO:0000256" key="1">
    <source>
        <dbReference type="ARBA" id="ARBA00004196"/>
    </source>
</evidence>
<feature type="domain" description="Leucine-rich repeat-containing N-terminal plant-type" evidence="6">
    <location>
        <begin position="32"/>
        <end position="69"/>
    </location>
</feature>
<sequence>MENKFLAFIVFSFILFSVLLVPTHSVTNHRCHPDDYKVLVEINKTIFPPDHIPGWVPNTDCCNWYAIDCHYKTNRVNELHFYSNDYSGQIPPAIGDLAYLEYLTFRKLTNITGPIPRSLTKLKRLRYLRISWLNMTGPVPEFLSELHNLEFLELNFNQFSGSIPASFSKFTKLLAVHLDRNRLTGSIPESFGHFTGNVPDLYLSHNQLTGTIPKSLGNMNFDRLDLSRNKLVGDASMLFRPNGTTSSIDLSRNLLEFDFSKVRFPKTLNSLDLNHNRIYGSIPKELSDLQYFGGFNVSYNRLCGEIPTGGNFQSFEASNYIHNKCLCGPPLLKCT</sequence>
<evidence type="ECO:0000256" key="4">
    <source>
        <dbReference type="ARBA" id="ARBA00038043"/>
    </source>
</evidence>
<dbReference type="OrthoDB" id="596487at2759"/>
<dbReference type="Gene3D" id="3.80.10.10">
    <property type="entry name" value="Ribonuclease Inhibitor"/>
    <property type="match status" value="1"/>
</dbReference>
<evidence type="ECO:0000313" key="9">
    <source>
        <dbReference type="Proteomes" id="UP000230069"/>
    </source>
</evidence>
<dbReference type="Pfam" id="PF24141">
    <property type="entry name" value="LRR_ComC"/>
    <property type="match status" value="1"/>
</dbReference>
<dbReference type="InterPro" id="IPR013210">
    <property type="entry name" value="LRR_N_plant-typ"/>
</dbReference>
<dbReference type="PANTHER" id="PTHR48059">
    <property type="entry name" value="POLYGALACTURONASE INHIBITOR 1"/>
    <property type="match status" value="1"/>
</dbReference>
<dbReference type="InterPro" id="IPR057013">
    <property type="entry name" value="LRR_ComC"/>
</dbReference>
<name>A0A2G5ED51_AQUCA</name>
<evidence type="ECO:0000313" key="8">
    <source>
        <dbReference type="EMBL" id="PIA53688.1"/>
    </source>
</evidence>